<evidence type="ECO:0000313" key="7">
    <source>
        <dbReference type="EMBL" id="CAG8392960.1"/>
    </source>
</evidence>
<feature type="active site" description="Nucleophile" evidence="4">
    <location>
        <position position="35"/>
    </location>
</feature>
<dbReference type="PROSITE" id="PS00194">
    <property type="entry name" value="THIOREDOXIN_1"/>
    <property type="match status" value="1"/>
</dbReference>
<comment type="similarity">
    <text evidence="1 3">Belongs to the thioredoxin family.</text>
</comment>
<sequence length="106" mass="11615">MPVIEITSKAQFLEIILNGETPAILDCYGEWCGPCKAIAPKIEEWSDVYTDVKFYKVDVDKVPDVSQELGVRAMPTIMLFQGGQKVTEVVGANLPAIEEGIKSLLA</sequence>
<evidence type="ECO:0000256" key="1">
    <source>
        <dbReference type="ARBA" id="ARBA00008987"/>
    </source>
</evidence>
<dbReference type="Proteomes" id="UP001152646">
    <property type="component" value="Unassembled WGS sequence"/>
</dbReference>
<feature type="disulfide bond" description="Redox-active" evidence="5">
    <location>
        <begin position="32"/>
        <end position="35"/>
    </location>
</feature>
<dbReference type="InterPro" id="IPR013766">
    <property type="entry name" value="Thioredoxin_domain"/>
</dbReference>
<dbReference type="Pfam" id="PF00085">
    <property type="entry name" value="Thioredoxin"/>
    <property type="match status" value="1"/>
</dbReference>
<feature type="domain" description="Thioredoxin" evidence="6">
    <location>
        <begin position="1"/>
        <end position="106"/>
    </location>
</feature>
<dbReference type="InterPro" id="IPR005746">
    <property type="entry name" value="Thioredoxin"/>
</dbReference>
<protein>
    <recommendedName>
        <fullName evidence="3">Thioredoxin</fullName>
    </recommendedName>
</protein>
<evidence type="ECO:0000256" key="4">
    <source>
        <dbReference type="PIRSR" id="PIRSR000077-1"/>
    </source>
</evidence>
<feature type="active site" description="Nucleophile" evidence="4">
    <location>
        <position position="32"/>
    </location>
</feature>
<dbReference type="PIRSF" id="PIRSF000077">
    <property type="entry name" value="Thioredoxin"/>
    <property type="match status" value="1"/>
</dbReference>
<dbReference type="SUPFAM" id="SSF52833">
    <property type="entry name" value="Thioredoxin-like"/>
    <property type="match status" value="1"/>
</dbReference>
<reference evidence="7" key="1">
    <citation type="submission" date="2021-07" db="EMBL/GenBank/DDBJ databases">
        <authorList>
            <person name="Branca A.L. A."/>
        </authorList>
    </citation>
    <scope>NUCLEOTIDE SEQUENCE</scope>
</reference>
<dbReference type="InterPro" id="IPR017937">
    <property type="entry name" value="Thioredoxin_CS"/>
</dbReference>
<evidence type="ECO:0000256" key="5">
    <source>
        <dbReference type="PIRSR" id="PIRSR000077-4"/>
    </source>
</evidence>
<dbReference type="FunFam" id="3.40.30.10:FF:000245">
    <property type="entry name" value="Thioredoxin"/>
    <property type="match status" value="1"/>
</dbReference>
<gene>
    <name evidence="7" type="ORF">PSALAMII_LOCUS7283</name>
</gene>
<dbReference type="OrthoDB" id="10263751at2759"/>
<evidence type="ECO:0000256" key="2">
    <source>
        <dbReference type="ARBA" id="ARBA00023157"/>
    </source>
</evidence>
<accession>A0A9W4JE81</accession>
<comment type="caution">
    <text evidence="7">The sequence shown here is derived from an EMBL/GenBank/DDBJ whole genome shotgun (WGS) entry which is preliminary data.</text>
</comment>
<feature type="site" description="Contributes to redox potential value" evidence="4">
    <location>
        <position position="34"/>
    </location>
</feature>
<name>A0A9W4JE81_9EURO</name>
<dbReference type="CDD" id="cd02947">
    <property type="entry name" value="TRX_family"/>
    <property type="match status" value="1"/>
</dbReference>
<keyword evidence="5" id="KW-0676">Redox-active center</keyword>
<evidence type="ECO:0000256" key="3">
    <source>
        <dbReference type="PIRNR" id="PIRNR000077"/>
    </source>
</evidence>
<evidence type="ECO:0000259" key="6">
    <source>
        <dbReference type="PROSITE" id="PS51352"/>
    </source>
</evidence>
<dbReference type="GO" id="GO:0015035">
    <property type="term" value="F:protein-disulfide reductase activity"/>
    <property type="evidence" value="ECO:0007669"/>
    <property type="project" value="InterPro"/>
</dbReference>
<dbReference type="PROSITE" id="PS51352">
    <property type="entry name" value="THIOREDOXIN_2"/>
    <property type="match status" value="1"/>
</dbReference>
<dbReference type="EMBL" id="CAJVPA010000195">
    <property type="protein sequence ID" value="CAG8392960.1"/>
    <property type="molecule type" value="Genomic_DNA"/>
</dbReference>
<dbReference type="Gene3D" id="3.40.30.10">
    <property type="entry name" value="Glutaredoxin"/>
    <property type="match status" value="1"/>
</dbReference>
<feature type="site" description="Deprotonates C-terminal active site Cys" evidence="4">
    <location>
        <position position="26"/>
    </location>
</feature>
<keyword evidence="2 5" id="KW-1015">Disulfide bond</keyword>
<evidence type="ECO:0000313" key="8">
    <source>
        <dbReference type="Proteomes" id="UP001152646"/>
    </source>
</evidence>
<dbReference type="PANTHER" id="PTHR46115">
    <property type="entry name" value="THIOREDOXIN-LIKE PROTEIN 1"/>
    <property type="match status" value="1"/>
</dbReference>
<proteinExistence type="inferred from homology"/>
<feature type="site" description="Contributes to redox potential value" evidence="4">
    <location>
        <position position="33"/>
    </location>
</feature>
<organism evidence="7 8">
    <name type="scientific">Penicillium salamii</name>
    <dbReference type="NCBI Taxonomy" id="1612424"/>
    <lineage>
        <taxon>Eukaryota</taxon>
        <taxon>Fungi</taxon>
        <taxon>Dikarya</taxon>
        <taxon>Ascomycota</taxon>
        <taxon>Pezizomycotina</taxon>
        <taxon>Eurotiomycetes</taxon>
        <taxon>Eurotiomycetidae</taxon>
        <taxon>Eurotiales</taxon>
        <taxon>Aspergillaceae</taxon>
        <taxon>Penicillium</taxon>
    </lineage>
</organism>
<dbReference type="AlphaFoldDB" id="A0A9W4JE81"/>
<dbReference type="PRINTS" id="PR00421">
    <property type="entry name" value="THIOREDOXIN"/>
</dbReference>
<dbReference type="InterPro" id="IPR036249">
    <property type="entry name" value="Thioredoxin-like_sf"/>
</dbReference>